<sequence length="194" mass="20993">MNSCVLSFEPDPFSRDPIGFDVTELAATLSAHVEAIAQTLQTISVKDDAATPDTQQSLVVKEGLLQDGVSTLISDAATAAIGGAGLNRLQGFFQLQAGWDGPSSKPLDLSSIETFSNFFSRTRIRPPRLGVFMSAQGNLVANWPDNNNKLIELEFRSTEIDYFFEHSGEEGMVVYGEIGINSLLDKLPTEHAVA</sequence>
<reference evidence="2" key="1">
    <citation type="submission" date="2017-06" db="EMBL/GenBank/DDBJ databases">
        <title>Herbaspirillum phytohormonus sp. nov., isolated from the root nodule of Robinia pseudoacacia in lead-zinc mine.</title>
        <authorList>
            <person name="Fan M."/>
            <person name="Lin Y."/>
        </authorList>
    </citation>
    <scope>NUCLEOTIDE SEQUENCE [LARGE SCALE GENOMIC DNA]</scope>
    <source>
        <strain evidence="2">SC-089</strain>
    </source>
</reference>
<dbReference type="AlphaFoldDB" id="A0A225MVK5"/>
<protein>
    <submittedName>
        <fullName evidence="1">Uncharacterized protein</fullName>
    </submittedName>
</protein>
<organism evidence="1 2">
    <name type="scientific">Candidimonas nitroreducens</name>
    <dbReference type="NCBI Taxonomy" id="683354"/>
    <lineage>
        <taxon>Bacteria</taxon>
        <taxon>Pseudomonadati</taxon>
        <taxon>Pseudomonadota</taxon>
        <taxon>Betaproteobacteria</taxon>
        <taxon>Burkholderiales</taxon>
        <taxon>Alcaligenaceae</taxon>
        <taxon>Candidimonas</taxon>
    </lineage>
</organism>
<proteinExistence type="predicted"/>
<comment type="caution">
    <text evidence="1">The sequence shown here is derived from an EMBL/GenBank/DDBJ whole genome shotgun (WGS) entry which is preliminary data.</text>
</comment>
<evidence type="ECO:0000313" key="1">
    <source>
        <dbReference type="EMBL" id="OWT63850.1"/>
    </source>
</evidence>
<dbReference type="EMBL" id="NJIH01000003">
    <property type="protein sequence ID" value="OWT63850.1"/>
    <property type="molecule type" value="Genomic_DNA"/>
</dbReference>
<accession>A0A225MVK5</accession>
<evidence type="ECO:0000313" key="2">
    <source>
        <dbReference type="Proteomes" id="UP000214603"/>
    </source>
</evidence>
<gene>
    <name evidence="1" type="ORF">CEY11_05960</name>
</gene>
<name>A0A225MVK5_9BURK</name>
<keyword evidence="2" id="KW-1185">Reference proteome</keyword>
<dbReference type="Proteomes" id="UP000214603">
    <property type="component" value="Unassembled WGS sequence"/>
</dbReference>